<reference evidence="3 5" key="2">
    <citation type="submission" date="2019-03" db="EMBL/GenBank/DDBJ databases">
        <title>Genomic Encyclopedia of Type Strains, Phase IV (KMG-IV): sequencing the most valuable type-strain genomes for metagenomic binning, comparative biology and taxonomic classification.</title>
        <authorList>
            <person name="Goeker M."/>
        </authorList>
    </citation>
    <scope>NUCLEOTIDE SEQUENCE [LARGE SCALE GENOMIC DNA]</scope>
    <source>
        <strain evidence="3 5">DSM 20580</strain>
    </source>
</reference>
<dbReference type="Proteomes" id="UP000294641">
    <property type="component" value="Unassembled WGS sequence"/>
</dbReference>
<proteinExistence type="predicted"/>
<accession>A0A2U3AB11</accession>
<feature type="transmembrane region" description="Helical" evidence="1">
    <location>
        <begin position="6"/>
        <end position="28"/>
    </location>
</feature>
<comment type="caution">
    <text evidence="2">The sequence shown here is derived from an EMBL/GenBank/DDBJ whole genome shotgun (WGS) entry which is preliminary data.</text>
</comment>
<evidence type="ECO:0000313" key="3">
    <source>
        <dbReference type="EMBL" id="TDR35784.1"/>
    </source>
</evidence>
<sequence length="145" mass="16956">MSNGFILFIVAWCVFFIVIMAIGGFFMFRKFLKSMPKEDGKSTLDWQDYYIHTALHLWDDQGKNLLNELVSPVPELFRDVAKSKIAGKISQIALDKKVEVISFDEIIQGYIEATPERDHKFLRKKLNEMNIQVDDYEHFFKKQSA</sequence>
<keyword evidence="1" id="KW-1133">Transmembrane helix</keyword>
<keyword evidence="1" id="KW-0472">Membrane</keyword>
<keyword evidence="5" id="KW-1185">Reference proteome</keyword>
<protein>
    <submittedName>
        <fullName evidence="2">Protein of uncharacterized function (DUF2621)</fullName>
    </submittedName>
    <submittedName>
        <fullName evidence="3">Uncharacterized protein DUF2621</fullName>
    </submittedName>
</protein>
<organism evidence="2 4">
    <name type="scientific">Kurthia zopfii</name>
    <dbReference type="NCBI Taxonomy" id="1650"/>
    <lineage>
        <taxon>Bacteria</taxon>
        <taxon>Bacillati</taxon>
        <taxon>Bacillota</taxon>
        <taxon>Bacilli</taxon>
        <taxon>Bacillales</taxon>
        <taxon>Caryophanaceae</taxon>
        <taxon>Kurthia</taxon>
    </lineage>
</organism>
<reference evidence="2 4" key="1">
    <citation type="submission" date="2018-06" db="EMBL/GenBank/DDBJ databases">
        <authorList>
            <consortium name="Pathogen Informatics"/>
            <person name="Doyle S."/>
        </authorList>
    </citation>
    <scope>NUCLEOTIDE SEQUENCE [LARGE SCALE GENOMIC DNA]</scope>
    <source>
        <strain evidence="2 4">NCTC10597</strain>
    </source>
</reference>
<dbReference type="Proteomes" id="UP000254330">
    <property type="component" value="Unassembled WGS sequence"/>
</dbReference>
<keyword evidence="1" id="KW-0812">Transmembrane</keyword>
<dbReference type="AlphaFoldDB" id="A0A2U3AB11"/>
<gene>
    <name evidence="3" type="ORF">DFR61_12814</name>
    <name evidence="2" type="ORF">NCTC10597_01381</name>
</gene>
<evidence type="ECO:0000313" key="4">
    <source>
        <dbReference type="Proteomes" id="UP000254330"/>
    </source>
</evidence>
<dbReference type="EMBL" id="UGNP01000001">
    <property type="protein sequence ID" value="STX09688.1"/>
    <property type="molecule type" value="Genomic_DNA"/>
</dbReference>
<dbReference type="Pfam" id="PF11084">
    <property type="entry name" value="DUF2621"/>
    <property type="match status" value="1"/>
</dbReference>
<evidence type="ECO:0000313" key="5">
    <source>
        <dbReference type="Proteomes" id="UP000294641"/>
    </source>
</evidence>
<evidence type="ECO:0000256" key="1">
    <source>
        <dbReference type="SAM" id="Phobius"/>
    </source>
</evidence>
<dbReference type="RefSeq" id="WP_109350248.1">
    <property type="nucleotide sequence ID" value="NZ_BJUE01000023.1"/>
</dbReference>
<dbReference type="InterPro" id="IPR020203">
    <property type="entry name" value="YneK"/>
</dbReference>
<dbReference type="OrthoDB" id="2399525at2"/>
<name>A0A2U3AB11_9BACL</name>
<dbReference type="EMBL" id="SNZG01000028">
    <property type="protein sequence ID" value="TDR35784.1"/>
    <property type="molecule type" value="Genomic_DNA"/>
</dbReference>
<evidence type="ECO:0000313" key="2">
    <source>
        <dbReference type="EMBL" id="STX09688.1"/>
    </source>
</evidence>